<keyword evidence="1" id="KW-0175">Coiled coil</keyword>
<comment type="caution">
    <text evidence="3">The sequence shown here is derived from an EMBL/GenBank/DDBJ whole genome shotgun (WGS) entry which is preliminary data.</text>
</comment>
<organism evidence="3 4">
    <name type="scientific">Miscanthus lutarioriparius</name>
    <dbReference type="NCBI Taxonomy" id="422564"/>
    <lineage>
        <taxon>Eukaryota</taxon>
        <taxon>Viridiplantae</taxon>
        <taxon>Streptophyta</taxon>
        <taxon>Embryophyta</taxon>
        <taxon>Tracheophyta</taxon>
        <taxon>Spermatophyta</taxon>
        <taxon>Magnoliopsida</taxon>
        <taxon>Liliopsida</taxon>
        <taxon>Poales</taxon>
        <taxon>Poaceae</taxon>
        <taxon>PACMAD clade</taxon>
        <taxon>Panicoideae</taxon>
        <taxon>Andropogonodae</taxon>
        <taxon>Andropogoneae</taxon>
        <taxon>Saccharinae</taxon>
        <taxon>Miscanthus</taxon>
    </lineage>
</organism>
<protein>
    <submittedName>
        <fullName evidence="3">Uncharacterized protein</fullName>
    </submittedName>
</protein>
<dbReference type="OrthoDB" id="695454at2759"/>
<feature type="compositionally biased region" description="Low complexity" evidence="2">
    <location>
        <begin position="152"/>
        <end position="164"/>
    </location>
</feature>
<feature type="coiled-coil region" evidence="1">
    <location>
        <begin position="85"/>
        <end position="115"/>
    </location>
</feature>
<dbReference type="Proteomes" id="UP000604825">
    <property type="component" value="Unassembled WGS sequence"/>
</dbReference>
<sequence length="194" mass="21125">MDDYLADVKRIECANKEDGDGADMEVDGHEVEQQQYLNGKALYDVSSGAPRKHGRLAIANGAVKSLDVRAAGREISVRPSNSVTMQNMSREMEELRHANGRLQRENREKDNALQQNKVLVGLVLNLYQETRRVVPEEALRHLSATQAIATGSSHAASESANNANDVGHTNGDLHAANIDNNQGSDNNGDHASIM</sequence>
<evidence type="ECO:0000256" key="1">
    <source>
        <dbReference type="SAM" id="Coils"/>
    </source>
</evidence>
<dbReference type="AlphaFoldDB" id="A0A811R5S4"/>
<reference evidence="3" key="1">
    <citation type="submission" date="2020-10" db="EMBL/GenBank/DDBJ databases">
        <authorList>
            <person name="Han B."/>
            <person name="Lu T."/>
            <person name="Zhao Q."/>
            <person name="Huang X."/>
            <person name="Zhao Y."/>
        </authorList>
    </citation>
    <scope>NUCLEOTIDE SEQUENCE</scope>
</reference>
<name>A0A811R5S4_9POAL</name>
<feature type="region of interest" description="Disordered" evidence="2">
    <location>
        <begin position="150"/>
        <end position="194"/>
    </location>
</feature>
<evidence type="ECO:0000313" key="4">
    <source>
        <dbReference type="Proteomes" id="UP000604825"/>
    </source>
</evidence>
<accession>A0A811R5S4</accession>
<proteinExistence type="predicted"/>
<evidence type="ECO:0000313" key="3">
    <source>
        <dbReference type="EMBL" id="CAD6265412.1"/>
    </source>
</evidence>
<evidence type="ECO:0000256" key="2">
    <source>
        <dbReference type="SAM" id="MobiDB-lite"/>
    </source>
</evidence>
<gene>
    <name evidence="3" type="ORF">NCGR_LOCUS48717</name>
</gene>
<dbReference type="EMBL" id="CAJGYO010000013">
    <property type="protein sequence ID" value="CAD6265412.1"/>
    <property type="molecule type" value="Genomic_DNA"/>
</dbReference>
<keyword evidence="4" id="KW-1185">Reference proteome</keyword>